<dbReference type="Pfam" id="PF03544">
    <property type="entry name" value="TonB_C"/>
    <property type="match status" value="1"/>
</dbReference>
<dbReference type="EMBL" id="CP114768">
    <property type="protein sequence ID" value="WBA44222.1"/>
    <property type="molecule type" value="Genomic_DNA"/>
</dbReference>
<accession>A0ABY7LV04</accession>
<dbReference type="RefSeq" id="WP_269562249.1">
    <property type="nucleotide sequence ID" value="NZ_CP114768.1"/>
</dbReference>
<organism evidence="2 3">
    <name type="scientific">Hymenobacter canadensis</name>
    <dbReference type="NCBI Taxonomy" id="2999067"/>
    <lineage>
        <taxon>Bacteria</taxon>
        <taxon>Pseudomonadati</taxon>
        <taxon>Bacteroidota</taxon>
        <taxon>Cytophagia</taxon>
        <taxon>Cytophagales</taxon>
        <taxon>Hymenobacteraceae</taxon>
        <taxon>Hymenobacter</taxon>
    </lineage>
</organism>
<dbReference type="InterPro" id="IPR037682">
    <property type="entry name" value="TonB_C"/>
</dbReference>
<keyword evidence="3" id="KW-1185">Reference proteome</keyword>
<dbReference type="Gene3D" id="3.30.1150.10">
    <property type="match status" value="1"/>
</dbReference>
<evidence type="ECO:0000259" key="1">
    <source>
        <dbReference type="Pfam" id="PF03544"/>
    </source>
</evidence>
<geneLocation type="plasmid" evidence="2 3">
    <name>unnamed1</name>
</geneLocation>
<keyword evidence="2" id="KW-0614">Plasmid</keyword>
<gene>
    <name evidence="2" type="ORF">O3303_20250</name>
</gene>
<evidence type="ECO:0000313" key="3">
    <source>
        <dbReference type="Proteomes" id="UP001211005"/>
    </source>
</evidence>
<sequence>MAYIFVNGIRLMMAAAMKRWERLVFMIVVFPGIVSCNSSPTFRTYVPGESSGAYIDLELRNVGWTRPTQQIDVTYCSPQGLFSGDNCQLIGRYTIRATEPFFHDLHLAAEWQGTQRVLIRNTCEDRRPFEAPPLVINVGTLQLEGDINHHNMLDVSALNQPSTPQATSPEAPPVEDETYAYVEDKSYTYVEEMPVLPGERGGESRQAGPATLGPAIGRRLVLPREAKKGVVQLHLVVGKAGDVRHLRIKKSLDAATDSAVLAAARQLPRLVPGKQSGQPVSVEFTVPVYID</sequence>
<feature type="domain" description="TonB C-terminal" evidence="1">
    <location>
        <begin position="224"/>
        <end position="288"/>
    </location>
</feature>
<protein>
    <submittedName>
        <fullName evidence="2">Energy transducer TonB</fullName>
    </submittedName>
</protein>
<name>A0ABY7LV04_9BACT</name>
<reference evidence="2 3" key="1">
    <citation type="submission" date="2022-12" db="EMBL/GenBank/DDBJ databases">
        <title>Hymenobacter canadensis sp. nov. isolated from lake water of the Cambridge Bay, Canada.</title>
        <authorList>
            <person name="Kim W.H."/>
            <person name="Lee Y.M."/>
        </authorList>
    </citation>
    <scope>NUCLEOTIDE SEQUENCE [LARGE SCALE GENOMIC DNA]</scope>
    <source>
        <strain evidence="2 3">PAMC 29467</strain>
        <plasmid evidence="2 3">unnamed1</plasmid>
    </source>
</reference>
<proteinExistence type="predicted"/>
<evidence type="ECO:0000313" key="2">
    <source>
        <dbReference type="EMBL" id="WBA44222.1"/>
    </source>
</evidence>
<dbReference type="SUPFAM" id="SSF74653">
    <property type="entry name" value="TolA/TonB C-terminal domain"/>
    <property type="match status" value="1"/>
</dbReference>
<dbReference type="Proteomes" id="UP001211005">
    <property type="component" value="Plasmid unnamed1"/>
</dbReference>